<proteinExistence type="predicted"/>
<dbReference type="Pfam" id="PF13664">
    <property type="entry name" value="DUF4149"/>
    <property type="match status" value="1"/>
</dbReference>
<dbReference type="InterPro" id="IPR053009">
    <property type="entry name" value="Xanthocillin_Biosynth-Assoc"/>
</dbReference>
<dbReference type="InterPro" id="IPR025423">
    <property type="entry name" value="TMEM205-like"/>
</dbReference>
<evidence type="ECO:0000313" key="7">
    <source>
        <dbReference type="EMBL" id="TRX94516.1"/>
    </source>
</evidence>
<evidence type="ECO:0000256" key="1">
    <source>
        <dbReference type="ARBA" id="ARBA00004370"/>
    </source>
</evidence>
<dbReference type="GO" id="GO:0016020">
    <property type="term" value="C:membrane"/>
    <property type="evidence" value="ECO:0007669"/>
    <property type="project" value="UniProtKB-SubCell"/>
</dbReference>
<feature type="transmembrane region" description="Helical" evidence="5">
    <location>
        <begin position="96"/>
        <end position="118"/>
    </location>
</feature>
<feature type="transmembrane region" description="Helical" evidence="5">
    <location>
        <begin position="158"/>
        <end position="178"/>
    </location>
</feature>
<feature type="transmembrane region" description="Helical" evidence="5">
    <location>
        <begin position="51"/>
        <end position="71"/>
    </location>
</feature>
<dbReference type="PANTHER" id="PTHR23241:SF102">
    <property type="entry name" value="LD23009P"/>
    <property type="match status" value="1"/>
</dbReference>
<evidence type="ECO:0000256" key="4">
    <source>
        <dbReference type="ARBA" id="ARBA00023136"/>
    </source>
</evidence>
<name>A0A553I2U0_9PEZI</name>
<evidence type="ECO:0000256" key="5">
    <source>
        <dbReference type="SAM" id="Phobius"/>
    </source>
</evidence>
<comment type="caution">
    <text evidence="7">The sequence shown here is derived from an EMBL/GenBank/DDBJ whole genome shotgun (WGS) entry which is preliminary data.</text>
</comment>
<dbReference type="PANTHER" id="PTHR23241">
    <property type="entry name" value="LATE EMBRYOGENESIS ABUNDANT PLANTS LEA-RELATED"/>
    <property type="match status" value="1"/>
</dbReference>
<evidence type="ECO:0000256" key="3">
    <source>
        <dbReference type="ARBA" id="ARBA00022989"/>
    </source>
</evidence>
<keyword evidence="4 5" id="KW-0472">Membrane</keyword>
<feature type="domain" description="TMEM205-like" evidence="6">
    <location>
        <begin position="16"/>
        <end position="128"/>
    </location>
</feature>
<evidence type="ECO:0000259" key="6">
    <source>
        <dbReference type="Pfam" id="PF13664"/>
    </source>
</evidence>
<comment type="subcellular location">
    <subcellularLocation>
        <location evidence="1">Membrane</location>
    </subcellularLocation>
</comment>
<keyword evidence="2 5" id="KW-0812">Transmembrane</keyword>
<evidence type="ECO:0000313" key="8">
    <source>
        <dbReference type="Proteomes" id="UP000319160"/>
    </source>
</evidence>
<dbReference type="OrthoDB" id="1641132at2759"/>
<keyword evidence="3 5" id="KW-1133">Transmembrane helix</keyword>
<protein>
    <recommendedName>
        <fullName evidence="6">TMEM205-like domain-containing protein</fullName>
    </recommendedName>
</protein>
<keyword evidence="8" id="KW-1185">Reference proteome</keyword>
<dbReference type="EMBL" id="VFLP01000022">
    <property type="protein sequence ID" value="TRX94516.1"/>
    <property type="molecule type" value="Genomic_DNA"/>
</dbReference>
<accession>A0A553I2U0</accession>
<reference evidence="8" key="1">
    <citation type="submission" date="2019-06" db="EMBL/GenBank/DDBJ databases">
        <title>Draft genome sequence of the griseofulvin-producing fungus Xylaria cubensis strain G536.</title>
        <authorList>
            <person name="Mead M.E."/>
            <person name="Raja H.A."/>
            <person name="Steenwyk J.L."/>
            <person name="Knowles S.L."/>
            <person name="Oberlies N.H."/>
            <person name="Rokas A."/>
        </authorList>
    </citation>
    <scope>NUCLEOTIDE SEQUENCE [LARGE SCALE GENOMIC DNA]</scope>
    <source>
        <strain evidence="8">G536</strain>
    </source>
</reference>
<dbReference type="AlphaFoldDB" id="A0A553I2U0"/>
<gene>
    <name evidence="7" type="ORF">FHL15_004671</name>
</gene>
<sequence>MPEKSLLFSPAPYHVLSYGALLGTQFFHTFINSITSFKVLERPQFAILQRAVFPAYFGIQTAAPVVLALTYPGRAGRFAAALPQGISGVLHPANRWGVLVPLSAAFVTGLVNLVYFLPETNKVTAQRRKQEIKDGKQNWDKGSQSKDMKALNKKFGKLHGYSSLFNLVTFVSTVAYGVNLAARIK</sequence>
<dbReference type="Proteomes" id="UP000319160">
    <property type="component" value="Unassembled WGS sequence"/>
</dbReference>
<organism evidence="7 8">
    <name type="scientific">Xylaria flabelliformis</name>
    <dbReference type="NCBI Taxonomy" id="2512241"/>
    <lineage>
        <taxon>Eukaryota</taxon>
        <taxon>Fungi</taxon>
        <taxon>Dikarya</taxon>
        <taxon>Ascomycota</taxon>
        <taxon>Pezizomycotina</taxon>
        <taxon>Sordariomycetes</taxon>
        <taxon>Xylariomycetidae</taxon>
        <taxon>Xylariales</taxon>
        <taxon>Xylariaceae</taxon>
        <taxon>Xylaria</taxon>
    </lineage>
</organism>
<evidence type="ECO:0000256" key="2">
    <source>
        <dbReference type="ARBA" id="ARBA00022692"/>
    </source>
</evidence>
<feature type="transmembrane region" description="Helical" evidence="5">
    <location>
        <begin position="12"/>
        <end position="31"/>
    </location>
</feature>